<evidence type="ECO:0000313" key="1">
    <source>
        <dbReference type="EMBL" id="QJA62147.1"/>
    </source>
</evidence>
<name>A0A6M3IYR3_9ZZZZ</name>
<gene>
    <name evidence="1" type="ORF">MM415B00820_0009</name>
</gene>
<sequence>MTDIQWVKNKDGSQGKTWNIVTGCTPISDGCTHCYAKRIAETMLRGRYGYPVDDPFRVTFHPEKLKDSLSWKKPQTVFVCSMGDLFHENVPFWMINSIFETMITHPQHKYLILTKRPQRLYEWADSTNAHLELIHPHIWLGVSCENQQRANERIPILLQIPAAVRFVSIEPCLGDINLNLCHECQADPDQCHEHNKLDWVILGGETGPGARSMHPNWVRSIRDQCVTANVPFFFKSWGAYGSAMINMSTGYEVFKMFPNKQKWVQKGDTWINGGVCIDLSGKIIRYGEDFDAAEYPVAVMHKVKKSGNELDGQIWNQMPEECLRNLGV</sequence>
<dbReference type="EMBL" id="MT141463">
    <property type="protein sequence ID" value="QJA62147.1"/>
    <property type="molecule type" value="Genomic_DNA"/>
</dbReference>
<proteinExistence type="predicted"/>
<accession>A0A6M3IYR3</accession>
<dbReference type="AlphaFoldDB" id="A0A6M3IYR3"/>
<organism evidence="1">
    <name type="scientific">viral metagenome</name>
    <dbReference type="NCBI Taxonomy" id="1070528"/>
    <lineage>
        <taxon>unclassified sequences</taxon>
        <taxon>metagenomes</taxon>
        <taxon>organismal metagenomes</taxon>
    </lineage>
</organism>
<evidence type="ECO:0008006" key="2">
    <source>
        <dbReference type="Google" id="ProtNLM"/>
    </source>
</evidence>
<protein>
    <recommendedName>
        <fullName evidence="2">Phage protein Gp37/Gp68</fullName>
    </recommendedName>
</protein>
<reference evidence="1" key="1">
    <citation type="submission" date="2020-03" db="EMBL/GenBank/DDBJ databases">
        <title>The deep terrestrial virosphere.</title>
        <authorList>
            <person name="Holmfeldt K."/>
            <person name="Nilsson E."/>
            <person name="Simone D."/>
            <person name="Lopez-Fernandez M."/>
            <person name="Wu X."/>
            <person name="de Brujin I."/>
            <person name="Lundin D."/>
            <person name="Andersson A."/>
            <person name="Bertilsson S."/>
            <person name="Dopson M."/>
        </authorList>
    </citation>
    <scope>NUCLEOTIDE SEQUENCE</scope>
    <source>
        <strain evidence="1">MM415B00820</strain>
    </source>
</reference>
<dbReference type="InterPro" id="IPR011101">
    <property type="entry name" value="DUF5131"/>
</dbReference>
<dbReference type="Pfam" id="PF07505">
    <property type="entry name" value="DUF5131"/>
    <property type="match status" value="1"/>
</dbReference>